<dbReference type="EMBL" id="KZ293719">
    <property type="protein sequence ID" value="PBK82291.1"/>
    <property type="molecule type" value="Genomic_DNA"/>
</dbReference>
<name>A0A2H3CGU6_ARMGA</name>
<dbReference type="AlphaFoldDB" id="A0A2H3CGU6"/>
<dbReference type="Proteomes" id="UP000217790">
    <property type="component" value="Unassembled WGS sequence"/>
</dbReference>
<reference evidence="2" key="1">
    <citation type="journal article" date="2017" name="Nat. Ecol. Evol.">
        <title>Genome expansion and lineage-specific genetic innovations in the forest pathogenic fungi Armillaria.</title>
        <authorList>
            <person name="Sipos G."/>
            <person name="Prasanna A.N."/>
            <person name="Walter M.C."/>
            <person name="O'Connor E."/>
            <person name="Balint B."/>
            <person name="Krizsan K."/>
            <person name="Kiss B."/>
            <person name="Hess J."/>
            <person name="Varga T."/>
            <person name="Slot J."/>
            <person name="Riley R."/>
            <person name="Boka B."/>
            <person name="Rigling D."/>
            <person name="Barry K."/>
            <person name="Lee J."/>
            <person name="Mihaltcheva S."/>
            <person name="LaButti K."/>
            <person name="Lipzen A."/>
            <person name="Waldron R."/>
            <person name="Moloney N.M."/>
            <person name="Sperisen C."/>
            <person name="Kredics L."/>
            <person name="Vagvoelgyi C."/>
            <person name="Patrignani A."/>
            <person name="Fitzpatrick D."/>
            <person name="Nagy I."/>
            <person name="Doyle S."/>
            <person name="Anderson J.B."/>
            <person name="Grigoriev I.V."/>
            <person name="Gueldener U."/>
            <person name="Muensterkoetter M."/>
            <person name="Nagy L.G."/>
        </authorList>
    </citation>
    <scope>NUCLEOTIDE SEQUENCE [LARGE SCALE GENOMIC DNA]</scope>
    <source>
        <strain evidence="2">Ar21-2</strain>
    </source>
</reference>
<proteinExistence type="predicted"/>
<dbReference type="InParanoid" id="A0A2H3CGU6"/>
<evidence type="ECO:0000313" key="2">
    <source>
        <dbReference type="Proteomes" id="UP000217790"/>
    </source>
</evidence>
<sequence>MRSRNDYEPAFSLKIVVRGRVSKITRAFFTQKAGVLVVIRRYLYYECTLTISATSTRVDGENILNEAEDEQCEEKRCYFHRLTSIQIPIPTPIRQLQRRRQNQVESYYSSRGRVRQHVKRYGLGSGVIITSRTLDCRDRGQENSAFDICVHAFICIHGILITSFPGDIFMTYYDSRMKGNHLERL</sequence>
<protein>
    <submittedName>
        <fullName evidence="1">Uncharacterized protein</fullName>
    </submittedName>
</protein>
<gene>
    <name evidence="1" type="ORF">ARMGADRAFT_1038747</name>
</gene>
<organism evidence="1 2">
    <name type="scientific">Armillaria gallica</name>
    <name type="common">Bulbous honey fungus</name>
    <name type="synonym">Armillaria bulbosa</name>
    <dbReference type="NCBI Taxonomy" id="47427"/>
    <lineage>
        <taxon>Eukaryota</taxon>
        <taxon>Fungi</taxon>
        <taxon>Dikarya</taxon>
        <taxon>Basidiomycota</taxon>
        <taxon>Agaricomycotina</taxon>
        <taxon>Agaricomycetes</taxon>
        <taxon>Agaricomycetidae</taxon>
        <taxon>Agaricales</taxon>
        <taxon>Marasmiineae</taxon>
        <taxon>Physalacriaceae</taxon>
        <taxon>Armillaria</taxon>
    </lineage>
</organism>
<accession>A0A2H3CGU6</accession>
<keyword evidence="2" id="KW-1185">Reference proteome</keyword>
<evidence type="ECO:0000313" key="1">
    <source>
        <dbReference type="EMBL" id="PBK82291.1"/>
    </source>
</evidence>